<reference evidence="1" key="2">
    <citation type="journal article" date="2018" name="Science">
        <title>Rapid genome shrinkage in a self-fertile nematode reveals sperm competition proteins.</title>
        <authorList>
            <person name="Yin D."/>
            <person name="Schwarz E.M."/>
            <person name="Thomas C.G."/>
            <person name="Felde R.L."/>
            <person name="Korf I.F."/>
            <person name="Cutter A.D."/>
            <person name="Schartner C.M."/>
            <person name="Ralston E.J."/>
            <person name="Meyer B.J."/>
            <person name="Haag E.S."/>
        </authorList>
    </citation>
    <scope>NUCLEOTIDE SEQUENCE</scope>
    <source>
        <strain evidence="1">JU1422</strain>
    </source>
</reference>
<name>A0A2G5SSC7_9PELO</name>
<dbReference type="Proteomes" id="UP000230233">
    <property type="component" value="Chromosome X"/>
</dbReference>
<protein>
    <submittedName>
        <fullName evidence="1">Uncharacterized protein</fullName>
    </submittedName>
</protein>
<evidence type="ECO:0000313" key="2">
    <source>
        <dbReference type="EMBL" id="PIC17817.1"/>
    </source>
</evidence>
<comment type="caution">
    <text evidence="1">The sequence shown here is derived from an EMBL/GenBank/DDBJ whole genome shotgun (WGS) entry which is preliminary data.</text>
</comment>
<dbReference type="EMBL" id="PDUG01000006">
    <property type="protein sequence ID" value="PIC17817.1"/>
    <property type="molecule type" value="Genomic_DNA"/>
</dbReference>
<gene>
    <name evidence="1" type="primary">Cnig_chr_X.g23920</name>
    <name evidence="2" type="synonym">Cnig_chr_X.g23922</name>
    <name evidence="1" type="ORF">B9Z55_023920</name>
    <name evidence="2" type="ORF">B9Z55_023922</name>
</gene>
<organism evidence="1 3">
    <name type="scientific">Caenorhabditis nigoni</name>
    <dbReference type="NCBI Taxonomy" id="1611254"/>
    <lineage>
        <taxon>Eukaryota</taxon>
        <taxon>Metazoa</taxon>
        <taxon>Ecdysozoa</taxon>
        <taxon>Nematoda</taxon>
        <taxon>Chromadorea</taxon>
        <taxon>Rhabditida</taxon>
        <taxon>Rhabditina</taxon>
        <taxon>Rhabditomorpha</taxon>
        <taxon>Rhabditoidea</taxon>
        <taxon>Rhabditidae</taxon>
        <taxon>Peloderinae</taxon>
        <taxon>Caenorhabditis</taxon>
    </lineage>
</organism>
<dbReference type="AlphaFoldDB" id="A0A2G5SSC7"/>
<sequence>MNQFTDQYPAQLNRLKIVSTFPDIIQVADDLHHSYNEDQLNCVLTTFDMHQVIAKCILAHCVFKSDTRSFFHEFNSCQKMHSMCVVFKESFNYRYCDNDFV</sequence>
<dbReference type="EMBL" id="PDUG01000006">
    <property type="protein sequence ID" value="PIC17813.1"/>
    <property type="molecule type" value="Genomic_DNA"/>
</dbReference>
<accession>A0A2G5SSC7</accession>
<evidence type="ECO:0000313" key="1">
    <source>
        <dbReference type="EMBL" id="PIC17813.1"/>
    </source>
</evidence>
<keyword evidence="3" id="KW-1185">Reference proteome</keyword>
<reference evidence="3" key="1">
    <citation type="submission" date="2017-10" db="EMBL/GenBank/DDBJ databases">
        <title>Rapid genome shrinkage in a self-fertile nematode reveals novel sperm competition proteins.</title>
        <authorList>
            <person name="Yin D."/>
            <person name="Schwarz E.M."/>
            <person name="Thomas C.G."/>
            <person name="Felde R.L."/>
            <person name="Korf I.F."/>
            <person name="Cutter A.D."/>
            <person name="Schartner C.M."/>
            <person name="Ralston E.J."/>
            <person name="Meyer B.J."/>
            <person name="Haag E.S."/>
        </authorList>
    </citation>
    <scope>NUCLEOTIDE SEQUENCE [LARGE SCALE GENOMIC DNA]</scope>
    <source>
        <strain evidence="3">JU1422</strain>
    </source>
</reference>
<evidence type="ECO:0000313" key="3">
    <source>
        <dbReference type="Proteomes" id="UP000230233"/>
    </source>
</evidence>
<proteinExistence type="predicted"/>